<evidence type="ECO:0000256" key="1">
    <source>
        <dbReference type="ARBA" id="ARBA00009820"/>
    </source>
</evidence>
<evidence type="ECO:0000256" key="2">
    <source>
        <dbReference type="SAM" id="MobiDB-lite"/>
    </source>
</evidence>
<name>A0ABZ2KW39_9BACT</name>
<sequence length="326" mass="35050">MAMLTAACHRASPSTPKDDANPPTSTPAPPTDQAAGLTRSDGARRLPIPLGGSLQNPCWSPDGRELVLTRFVKGYNKGFAMVGRVTATDGAPLGWDKAEAQDVNLPGACWNASLHRVALSSDVAVHDEIYLLDPATGQRTQITRRSGAEAREPSISPDGRSLVFESHRVDDEKHASIWRVGTDGGGLVRLTNGRGNDRQPNWSPAGDRILFQSARNGNFDIYTIDPNGGSLKNVTHSQADDTDAAWSPDGMHIVYSSNEGDLEHANLFIISRDGSRRIRATRHGGYDGAPSWSPDGRFIAFESSDGDPDASERGTQIYMIATPPLP</sequence>
<comment type="similarity">
    <text evidence="1">Belongs to the TolB family.</text>
</comment>
<dbReference type="SUPFAM" id="SSF82171">
    <property type="entry name" value="DPP6 N-terminal domain-like"/>
    <property type="match status" value="1"/>
</dbReference>
<dbReference type="RefSeq" id="WP_394831599.1">
    <property type="nucleotide sequence ID" value="NZ_CP089983.1"/>
</dbReference>
<dbReference type="Pfam" id="PF07676">
    <property type="entry name" value="PD40"/>
    <property type="match status" value="4"/>
</dbReference>
<proteinExistence type="inferred from homology"/>
<dbReference type="EMBL" id="CP089983">
    <property type="protein sequence ID" value="WXB01978.1"/>
    <property type="molecule type" value="Genomic_DNA"/>
</dbReference>
<evidence type="ECO:0000313" key="4">
    <source>
        <dbReference type="Proteomes" id="UP001374803"/>
    </source>
</evidence>
<evidence type="ECO:0000313" key="3">
    <source>
        <dbReference type="EMBL" id="WXB01978.1"/>
    </source>
</evidence>
<dbReference type="Gene3D" id="2.120.10.30">
    <property type="entry name" value="TolB, C-terminal domain"/>
    <property type="match status" value="2"/>
</dbReference>
<keyword evidence="4" id="KW-1185">Reference proteome</keyword>
<feature type="region of interest" description="Disordered" evidence="2">
    <location>
        <begin position="1"/>
        <end position="55"/>
    </location>
</feature>
<evidence type="ECO:0008006" key="5">
    <source>
        <dbReference type="Google" id="ProtNLM"/>
    </source>
</evidence>
<protein>
    <recommendedName>
        <fullName evidence="5">TolB protein</fullName>
    </recommendedName>
</protein>
<organism evidence="3 4">
    <name type="scientific">Pendulispora rubella</name>
    <dbReference type="NCBI Taxonomy" id="2741070"/>
    <lineage>
        <taxon>Bacteria</taxon>
        <taxon>Pseudomonadati</taxon>
        <taxon>Myxococcota</taxon>
        <taxon>Myxococcia</taxon>
        <taxon>Myxococcales</taxon>
        <taxon>Sorangiineae</taxon>
        <taxon>Pendulisporaceae</taxon>
        <taxon>Pendulispora</taxon>
    </lineage>
</organism>
<dbReference type="InterPro" id="IPR011042">
    <property type="entry name" value="6-blade_b-propeller_TolB-like"/>
</dbReference>
<gene>
    <name evidence="3" type="ORF">LVJ94_34310</name>
</gene>
<accession>A0ABZ2KW39</accession>
<dbReference type="Proteomes" id="UP001374803">
    <property type="component" value="Chromosome"/>
</dbReference>
<dbReference type="PANTHER" id="PTHR36842:SF1">
    <property type="entry name" value="PROTEIN TOLB"/>
    <property type="match status" value="1"/>
</dbReference>
<dbReference type="InterPro" id="IPR011659">
    <property type="entry name" value="WD40"/>
</dbReference>
<reference evidence="3" key="1">
    <citation type="submission" date="2021-12" db="EMBL/GenBank/DDBJ databases">
        <title>Discovery of the Pendulisporaceae a myxobacterial family with distinct sporulation behavior and unique specialized metabolism.</title>
        <authorList>
            <person name="Garcia R."/>
            <person name="Popoff A."/>
            <person name="Bader C.D."/>
            <person name="Loehr J."/>
            <person name="Walesch S."/>
            <person name="Walt C."/>
            <person name="Boldt J."/>
            <person name="Bunk B."/>
            <person name="Haeckl F.J.F.P.J."/>
            <person name="Gunesch A.P."/>
            <person name="Birkelbach J."/>
            <person name="Nuebel U."/>
            <person name="Pietschmann T."/>
            <person name="Bach T."/>
            <person name="Mueller R."/>
        </authorList>
    </citation>
    <scope>NUCLEOTIDE SEQUENCE</scope>
    <source>
        <strain evidence="3">MSr11367</strain>
    </source>
</reference>
<dbReference type="PANTHER" id="PTHR36842">
    <property type="entry name" value="PROTEIN TOLB HOMOLOG"/>
    <property type="match status" value="1"/>
</dbReference>